<gene>
    <name evidence="3" type="primary">LOC107107132</name>
</gene>
<dbReference type="RefSeq" id="XP_015262861.1">
    <property type="nucleotide sequence ID" value="XM_015407375.1"/>
</dbReference>
<proteinExistence type="predicted"/>
<dbReference type="Pfam" id="PF15830">
    <property type="entry name" value="DUF4712"/>
    <property type="match status" value="1"/>
</dbReference>
<keyword evidence="2" id="KW-1185">Reference proteome</keyword>
<dbReference type="Proteomes" id="UP000694871">
    <property type="component" value="Unplaced"/>
</dbReference>
<evidence type="ECO:0000313" key="2">
    <source>
        <dbReference type="Proteomes" id="UP000694871"/>
    </source>
</evidence>
<evidence type="ECO:0000313" key="3">
    <source>
        <dbReference type="RefSeq" id="XP_015262861.1"/>
    </source>
</evidence>
<dbReference type="GeneID" id="107107132"/>
<name>A0ABM1JN24_GEKJA</name>
<dbReference type="PANTHER" id="PTHR36680:SF1">
    <property type="entry name" value="HYPOTHETICAL LOC498675"/>
    <property type="match status" value="1"/>
</dbReference>
<reference evidence="3" key="1">
    <citation type="submission" date="2025-08" db="UniProtKB">
        <authorList>
            <consortium name="RefSeq"/>
        </authorList>
    </citation>
    <scope>IDENTIFICATION</scope>
</reference>
<feature type="region of interest" description="Disordered" evidence="1">
    <location>
        <begin position="196"/>
        <end position="216"/>
    </location>
</feature>
<dbReference type="PANTHER" id="PTHR36680">
    <property type="entry name" value="HYPOTHETICAL LOC498675"/>
    <property type="match status" value="1"/>
</dbReference>
<organism evidence="2 3">
    <name type="scientific">Gekko japonicus</name>
    <name type="common">Schlegel's Japanese gecko</name>
    <dbReference type="NCBI Taxonomy" id="146911"/>
    <lineage>
        <taxon>Eukaryota</taxon>
        <taxon>Metazoa</taxon>
        <taxon>Chordata</taxon>
        <taxon>Craniata</taxon>
        <taxon>Vertebrata</taxon>
        <taxon>Euteleostomi</taxon>
        <taxon>Lepidosauria</taxon>
        <taxon>Squamata</taxon>
        <taxon>Bifurcata</taxon>
        <taxon>Gekkota</taxon>
        <taxon>Gekkonidae</taxon>
        <taxon>Gekkoninae</taxon>
        <taxon>Gekko</taxon>
    </lineage>
</organism>
<dbReference type="InterPro" id="IPR031670">
    <property type="entry name" value="DUF4712"/>
</dbReference>
<accession>A0ABM1JN24</accession>
<sequence length="244" mass="27471">MRVLPLSGEMSEKLSRCRKELTAAIDRALEDLSVPLHHSSDSTTNLDFDLLTVESLTASNEELISHKEEPIVCFPQQLLSDSSVPEKENPLKTNFTLLITTSNTPSKREPLISKENTCLHPPVLMTDRQFLIGKTDERPTKLDTSVTANDIPLECPKDLADMDGNSDVCPAEKVQRKPDFDELQQISRLKRELLPPDEASAFGQETRSSFGRILENSPEDEEIIETLLDMEEDYRLNSSILHQP</sequence>
<protein>
    <submittedName>
        <fullName evidence="3">Uncharacterized protein C3orf62 homolog</fullName>
    </submittedName>
</protein>
<evidence type="ECO:0000256" key="1">
    <source>
        <dbReference type="SAM" id="MobiDB-lite"/>
    </source>
</evidence>